<evidence type="ECO:0000313" key="5">
    <source>
        <dbReference type="EMBL" id="SQB98581.1"/>
    </source>
</evidence>
<name>A0A2X3BCF1_9HELI</name>
<dbReference type="AlphaFoldDB" id="A0A2X3BCF1"/>
<dbReference type="GO" id="GO:0005198">
    <property type="term" value="F:structural molecule activity"/>
    <property type="evidence" value="ECO:0007669"/>
    <property type="project" value="InterPro"/>
</dbReference>
<keyword evidence="1" id="KW-0843">Virulence</keyword>
<evidence type="ECO:0000256" key="2">
    <source>
        <dbReference type="ARBA" id="ARBA00025143"/>
    </source>
</evidence>
<comment type="subunit">
    <text evidence="3">Heteromer of FlaA and FlaB. FlaB is located proximal to the hook while the remainder of the filament is composed of the predominant FlaA.</text>
</comment>
<protein>
    <submittedName>
        <fullName evidence="5">Flagellar hook-associated protein FlgL</fullName>
    </submittedName>
</protein>
<keyword evidence="5" id="KW-0966">Cell projection</keyword>
<feature type="domain" description="Flagellin N-terminal" evidence="4">
    <location>
        <begin position="10"/>
        <end position="138"/>
    </location>
</feature>
<keyword evidence="5" id="KW-0282">Flagellum</keyword>
<dbReference type="InterPro" id="IPR001492">
    <property type="entry name" value="Flagellin"/>
</dbReference>
<evidence type="ECO:0000259" key="4">
    <source>
        <dbReference type="Pfam" id="PF00669"/>
    </source>
</evidence>
<accession>A0A2X3BCF1</accession>
<dbReference type="Proteomes" id="UP000250166">
    <property type="component" value="Unassembled WGS sequence"/>
</dbReference>
<gene>
    <name evidence="5" type="primary">flgL</name>
    <name evidence="5" type="ORF">NCTC13102_01045</name>
</gene>
<proteinExistence type="predicted"/>
<organism evidence="5 6">
    <name type="scientific">Helicobacter fennelliae</name>
    <dbReference type="NCBI Taxonomy" id="215"/>
    <lineage>
        <taxon>Bacteria</taxon>
        <taxon>Pseudomonadati</taxon>
        <taxon>Campylobacterota</taxon>
        <taxon>Epsilonproteobacteria</taxon>
        <taxon>Campylobacterales</taxon>
        <taxon>Helicobacteraceae</taxon>
        <taxon>Helicobacter</taxon>
    </lineage>
</organism>
<dbReference type="Pfam" id="PF00669">
    <property type="entry name" value="Flagellin_N"/>
    <property type="match status" value="1"/>
</dbReference>
<dbReference type="NCBIfam" id="NF006265">
    <property type="entry name" value="PRK08412.1"/>
    <property type="match status" value="1"/>
</dbReference>
<evidence type="ECO:0000313" key="6">
    <source>
        <dbReference type="Proteomes" id="UP000250166"/>
    </source>
</evidence>
<dbReference type="PANTHER" id="PTHR42792">
    <property type="entry name" value="FLAGELLIN"/>
    <property type="match status" value="1"/>
</dbReference>
<reference evidence="5 6" key="1">
    <citation type="submission" date="2018-06" db="EMBL/GenBank/DDBJ databases">
        <authorList>
            <consortium name="Pathogen Informatics"/>
            <person name="Doyle S."/>
        </authorList>
    </citation>
    <scope>NUCLEOTIDE SEQUENCE [LARGE SCALE GENOMIC DNA]</scope>
    <source>
        <strain evidence="5 6">NCTC13102</strain>
    </source>
</reference>
<dbReference type="Gene3D" id="1.20.1330.10">
    <property type="entry name" value="f41 fragment of flagellin, N-terminal domain"/>
    <property type="match status" value="1"/>
</dbReference>
<comment type="function">
    <text evidence="2">Flagellin is the subunit protein which polymerizes to form the filaments of bacterial flagella. Important for motility and virulence.</text>
</comment>
<dbReference type="PANTHER" id="PTHR42792:SF1">
    <property type="entry name" value="FLAGELLAR HOOK-ASSOCIATED PROTEIN 3"/>
    <property type="match status" value="1"/>
</dbReference>
<dbReference type="SUPFAM" id="SSF64518">
    <property type="entry name" value="Phase 1 flagellin"/>
    <property type="match status" value="1"/>
</dbReference>
<dbReference type="GO" id="GO:0009288">
    <property type="term" value="C:bacterial-type flagellum"/>
    <property type="evidence" value="ECO:0007669"/>
    <property type="project" value="InterPro"/>
</dbReference>
<evidence type="ECO:0000256" key="1">
    <source>
        <dbReference type="ARBA" id="ARBA00023026"/>
    </source>
</evidence>
<dbReference type="RefSeq" id="WP_112058593.1">
    <property type="nucleotide sequence ID" value="NZ_UAWL01000006.1"/>
</dbReference>
<evidence type="ECO:0000256" key="3">
    <source>
        <dbReference type="ARBA" id="ARBA00025928"/>
    </source>
</evidence>
<sequence length="849" mass="94144">MRITFGTKYNQMNYYQNALQSKLNDSNTKIASGLKIQYGYQDASAYNQNLKFENEINTLAQGIDVAKHAQTATLNTDKTLNDLSQTMVQFKTKLIQAANDIHSTASREAIANDLQSLKEHFISLANTSIGGNFLFGGSRVDKPPFDHSGNYYGNDEKLSVLLGSSNLVPYNITGQELFFGRDSDKQRMITTNVRMLNQSKLHPGIMDQANKSNLSEEVYIKSTDTLRDLIGDNDSNPANDLQEFFYIRGVRPNGSVFKTKFALDKGFENEATATRVQDLLDRIGKEFGNTAINKVVDITLNQWGQIEIKDLQPGRSGIDFHMISSDVDVDNIDELIKSGARITAYNQSPFLTESATSTIIGVTDNYDFRYTHIPTAFITKDNKAAESNTKLEDIFPPNVSSLLIGGMRPNTSDGKVNEDSENPLGFLKFDIKNMQVSDLVRAIKEHFGGNIDVSFSKGRLSIIDNNVTNQSHDFKDPPFNGEHGFSISLTTLDHDGAQTNGIPTDYGMEYDRTFFENKGSKLTSNVSQVLADGSGYASGDTKLSDVVGASIEGQSYVLKVNDINGMMVEARIVFDPKGAYLLLPSLENGEDYTIPLFNPLDDPPGITVTKPDDVTYRQIMDAMSIALNYSNQDDASYRSVQPPIGGVVQETKNAYLALLKGAQGMLDVNMSADGKIEIQDKIRSISRMKIMLYDSTTTDFSKNKIQRDTNSLRFNANDALTIDTPEISFFKEVDEIIDSVRRGIYRAGAKDTYGEDLRKKGIQNGIVAFDHLSDHIERIIALNGSHGKTFENSIHKTEILKTQIESLKGENIGTDIADTYNKFSNLTTNLSAVMNSTSRINQMSLVNYL</sequence>
<dbReference type="InterPro" id="IPR001029">
    <property type="entry name" value="Flagellin_N"/>
</dbReference>
<dbReference type="EMBL" id="UAWL01000006">
    <property type="protein sequence ID" value="SQB98581.1"/>
    <property type="molecule type" value="Genomic_DNA"/>
</dbReference>
<keyword evidence="5" id="KW-0969">Cilium</keyword>